<feature type="transmembrane region" description="Helical" evidence="16">
    <location>
        <begin position="235"/>
        <end position="258"/>
    </location>
</feature>
<dbReference type="GO" id="GO:0019956">
    <property type="term" value="F:chemokine binding"/>
    <property type="evidence" value="ECO:0007669"/>
    <property type="project" value="InterPro"/>
</dbReference>
<feature type="transmembrane region" description="Helical" evidence="16">
    <location>
        <begin position="128"/>
        <end position="151"/>
    </location>
</feature>
<dbReference type="GO" id="GO:0055037">
    <property type="term" value="C:recycling endosome"/>
    <property type="evidence" value="ECO:0007669"/>
    <property type="project" value="UniProtKB-SubCell"/>
</dbReference>
<evidence type="ECO:0000256" key="5">
    <source>
        <dbReference type="ARBA" id="ARBA00015484"/>
    </source>
</evidence>
<dbReference type="eggNOG" id="ENOG502SNW7">
    <property type="taxonomic scope" value="Eukaryota"/>
</dbReference>
<dbReference type="Ensembl" id="ENSPSIT00000005377.1">
    <property type="protein sequence ID" value="ENSPSIP00000005346.1"/>
    <property type="gene ID" value="ENSPSIG00000004986.1"/>
</dbReference>
<accession>K7FBD6</accession>
<keyword evidence="9" id="KW-0297">G-protein coupled receptor</keyword>
<dbReference type="Gene3D" id="1.20.1070.10">
    <property type="entry name" value="Rhodopsin 7-helix transmembrane proteins"/>
    <property type="match status" value="1"/>
</dbReference>
<dbReference type="PROSITE" id="PS50262">
    <property type="entry name" value="G_PROTEIN_RECEP_F1_2"/>
    <property type="match status" value="1"/>
</dbReference>
<dbReference type="PRINTS" id="PR01559">
    <property type="entry name" value="DUFFYANTIGEN"/>
</dbReference>
<feature type="transmembrane region" description="Helical" evidence="16">
    <location>
        <begin position="56"/>
        <end position="78"/>
    </location>
</feature>
<keyword evidence="7" id="KW-0967">Endosome</keyword>
<reference evidence="18" key="4">
    <citation type="submission" date="2025-09" db="UniProtKB">
        <authorList>
            <consortium name="Ensembl"/>
        </authorList>
    </citation>
    <scope>IDENTIFICATION</scope>
</reference>
<evidence type="ECO:0000313" key="18">
    <source>
        <dbReference type="Ensembl" id="ENSPSIP00000005346.1"/>
    </source>
</evidence>
<dbReference type="PANTHER" id="PTHR14181">
    <property type="entry name" value="DUFFY ANTIGEN/CHEMOKINE RECEPTOR"/>
    <property type="match status" value="1"/>
</dbReference>
<feature type="domain" description="G-protein coupled receptors family 1 profile" evidence="17">
    <location>
        <begin position="67"/>
        <end position="299"/>
    </location>
</feature>
<feature type="transmembrane region" description="Helical" evidence="16">
    <location>
        <begin position="158"/>
        <end position="181"/>
    </location>
</feature>
<evidence type="ECO:0000256" key="15">
    <source>
        <dbReference type="ARBA" id="ARBA00030289"/>
    </source>
</evidence>
<evidence type="ECO:0000256" key="16">
    <source>
        <dbReference type="SAM" id="Phobius"/>
    </source>
</evidence>
<dbReference type="InterPro" id="IPR005384">
    <property type="entry name" value="Duffy_chemokine_rcpt"/>
</dbReference>
<organism evidence="18 19">
    <name type="scientific">Pelodiscus sinensis</name>
    <name type="common">Chinese softshell turtle</name>
    <name type="synonym">Trionyx sinensis</name>
    <dbReference type="NCBI Taxonomy" id="13735"/>
    <lineage>
        <taxon>Eukaryota</taxon>
        <taxon>Metazoa</taxon>
        <taxon>Chordata</taxon>
        <taxon>Craniata</taxon>
        <taxon>Vertebrata</taxon>
        <taxon>Euteleostomi</taxon>
        <taxon>Archelosauria</taxon>
        <taxon>Testudinata</taxon>
        <taxon>Testudines</taxon>
        <taxon>Cryptodira</taxon>
        <taxon>Trionychia</taxon>
        <taxon>Trionychidae</taxon>
        <taxon>Pelodiscus</taxon>
    </lineage>
</organism>
<feature type="transmembrane region" description="Helical" evidence="16">
    <location>
        <begin position="90"/>
        <end position="108"/>
    </location>
</feature>
<keyword evidence="8 16" id="KW-1133">Transmembrane helix</keyword>
<dbReference type="EMBL" id="AGCU01033956">
    <property type="status" value="NOT_ANNOTATED_CDS"/>
    <property type="molecule type" value="Genomic_DNA"/>
</dbReference>
<evidence type="ECO:0000313" key="19">
    <source>
        <dbReference type="Proteomes" id="UP000007267"/>
    </source>
</evidence>
<reference evidence="19" key="1">
    <citation type="submission" date="2011-10" db="EMBL/GenBank/DDBJ databases">
        <authorList>
            <consortium name="Soft-shell Turtle Genome Consortium"/>
        </authorList>
    </citation>
    <scope>NUCLEOTIDE SEQUENCE [LARGE SCALE GENOMIC DNA]</scope>
    <source>
        <strain evidence="19">Daiwa-1</strain>
    </source>
</reference>
<dbReference type="InterPro" id="IPR000276">
    <property type="entry name" value="GPCR_Rhodpsn"/>
</dbReference>
<keyword evidence="19" id="KW-1185">Reference proteome</keyword>
<evidence type="ECO:0000256" key="4">
    <source>
        <dbReference type="ARBA" id="ARBA00008790"/>
    </source>
</evidence>
<dbReference type="AlphaFoldDB" id="K7FBD6"/>
<evidence type="ECO:0000256" key="1">
    <source>
        <dbReference type="ARBA" id="ARBA00004141"/>
    </source>
</evidence>
<evidence type="ECO:0000256" key="13">
    <source>
        <dbReference type="ARBA" id="ARBA00023180"/>
    </source>
</evidence>
<evidence type="ECO:0000256" key="14">
    <source>
        <dbReference type="ARBA" id="ARBA00023224"/>
    </source>
</evidence>
<feature type="transmembrane region" description="Helical" evidence="16">
    <location>
        <begin position="286"/>
        <end position="305"/>
    </location>
</feature>
<protein>
    <recommendedName>
        <fullName evidence="5">Atypical chemokine receptor 1</fullName>
    </recommendedName>
    <alternativeName>
        <fullName evidence="15">Duffy antigen/chemokine receptor</fullName>
    </alternativeName>
</protein>
<evidence type="ECO:0000256" key="7">
    <source>
        <dbReference type="ARBA" id="ARBA00022753"/>
    </source>
</evidence>
<dbReference type="CTD" id="2532"/>
<keyword evidence="13" id="KW-0325">Glycoprotein</keyword>
<evidence type="ECO:0000256" key="9">
    <source>
        <dbReference type="ARBA" id="ARBA00023040"/>
    </source>
</evidence>
<dbReference type="GO" id="GO:0004930">
    <property type="term" value="F:G protein-coupled receptor activity"/>
    <property type="evidence" value="ECO:0007669"/>
    <property type="project" value="UniProtKB-KW"/>
</dbReference>
<dbReference type="KEGG" id="pss:102444889"/>
<evidence type="ECO:0000256" key="8">
    <source>
        <dbReference type="ARBA" id="ARBA00022989"/>
    </source>
</evidence>
<dbReference type="GO" id="GO:0016020">
    <property type="term" value="C:membrane"/>
    <property type="evidence" value="ECO:0007669"/>
    <property type="project" value="UniProtKB-SubCell"/>
</dbReference>
<evidence type="ECO:0000259" key="17">
    <source>
        <dbReference type="PROSITE" id="PS50262"/>
    </source>
</evidence>
<keyword evidence="11" id="KW-1015">Disulfide bond</keyword>
<dbReference type="GO" id="GO:0005769">
    <property type="term" value="C:early endosome"/>
    <property type="evidence" value="ECO:0007669"/>
    <property type="project" value="UniProtKB-SubCell"/>
</dbReference>
<dbReference type="GO" id="GO:0006954">
    <property type="term" value="P:inflammatory response"/>
    <property type="evidence" value="ECO:0007669"/>
    <property type="project" value="InterPro"/>
</dbReference>
<evidence type="ECO:0000256" key="2">
    <source>
        <dbReference type="ARBA" id="ARBA00004172"/>
    </source>
</evidence>
<evidence type="ECO:0000256" key="10">
    <source>
        <dbReference type="ARBA" id="ARBA00023136"/>
    </source>
</evidence>
<dbReference type="STRING" id="13735.ENSPSIP00000005346"/>
<name>K7FBD6_PELSI</name>
<evidence type="ECO:0000256" key="6">
    <source>
        <dbReference type="ARBA" id="ARBA00022692"/>
    </source>
</evidence>
<dbReference type="Proteomes" id="UP000007267">
    <property type="component" value="Unassembled WGS sequence"/>
</dbReference>
<dbReference type="EMBL" id="AGCU01033957">
    <property type="status" value="NOT_ANNOTATED_CDS"/>
    <property type="molecule type" value="Genomic_DNA"/>
</dbReference>
<dbReference type="OMA" id="VWYSSAF"/>
<dbReference type="PANTHER" id="PTHR14181:SF1">
    <property type="entry name" value="ATYPICAL CHEMOKINE RECEPTOR 1"/>
    <property type="match status" value="1"/>
</dbReference>
<reference evidence="19" key="2">
    <citation type="journal article" date="2013" name="Nat. Genet.">
        <title>The draft genomes of soft-shell turtle and green sea turtle yield insights into the development and evolution of the turtle-specific body plan.</title>
        <authorList>
            <person name="Wang Z."/>
            <person name="Pascual-Anaya J."/>
            <person name="Zadissa A."/>
            <person name="Li W."/>
            <person name="Niimura Y."/>
            <person name="Huang Z."/>
            <person name="Li C."/>
            <person name="White S."/>
            <person name="Xiong Z."/>
            <person name="Fang D."/>
            <person name="Wang B."/>
            <person name="Ming Y."/>
            <person name="Chen Y."/>
            <person name="Zheng Y."/>
            <person name="Kuraku S."/>
            <person name="Pignatelli M."/>
            <person name="Herrero J."/>
            <person name="Beal K."/>
            <person name="Nozawa M."/>
            <person name="Li Q."/>
            <person name="Wang J."/>
            <person name="Zhang H."/>
            <person name="Yu L."/>
            <person name="Shigenobu S."/>
            <person name="Wang J."/>
            <person name="Liu J."/>
            <person name="Flicek P."/>
            <person name="Searle S."/>
            <person name="Wang J."/>
            <person name="Kuratani S."/>
            <person name="Yin Y."/>
            <person name="Aken B."/>
            <person name="Zhang G."/>
            <person name="Irie N."/>
        </authorList>
    </citation>
    <scope>NUCLEOTIDE SEQUENCE [LARGE SCALE GENOMIC DNA]</scope>
    <source>
        <strain evidence="19">Daiwa-1</strain>
    </source>
</reference>
<keyword evidence="12" id="KW-0675">Receptor</keyword>
<proteinExistence type="inferred from homology"/>
<comment type="similarity">
    <text evidence="4">Belongs to the G-protein coupled receptor 1 family. Atypical chemokine receptor subfamily.</text>
</comment>
<dbReference type="Pfam" id="PF00001">
    <property type="entry name" value="7tm_1"/>
    <property type="match status" value="1"/>
</dbReference>
<dbReference type="GeneTree" id="ENSGT00390000006372"/>
<dbReference type="HOGENOM" id="CLU_813693_0_0_1"/>
<comment type="subcellular location">
    <subcellularLocation>
        <location evidence="3">Early endosome</location>
    </subcellularLocation>
    <subcellularLocation>
        <location evidence="1">Membrane</location>
        <topology evidence="1">Multi-pass membrane protein</topology>
    </subcellularLocation>
    <subcellularLocation>
        <location evidence="2">Recycling endosome</location>
    </subcellularLocation>
</comment>
<evidence type="ECO:0000256" key="3">
    <source>
        <dbReference type="ARBA" id="ARBA00004412"/>
    </source>
</evidence>
<dbReference type="RefSeq" id="XP_006115246.1">
    <property type="nucleotide sequence ID" value="XM_006115184.3"/>
</dbReference>
<evidence type="ECO:0000256" key="12">
    <source>
        <dbReference type="ARBA" id="ARBA00023170"/>
    </source>
</evidence>
<dbReference type="OrthoDB" id="9396544at2759"/>
<feature type="transmembrane region" description="Helical" evidence="16">
    <location>
        <begin position="201"/>
        <end position="223"/>
    </location>
</feature>
<dbReference type="GO" id="GO:0070098">
    <property type="term" value="P:chemokine-mediated signaling pathway"/>
    <property type="evidence" value="ECO:0007669"/>
    <property type="project" value="InterPro"/>
</dbReference>
<dbReference type="PRINTS" id="PR00237">
    <property type="entry name" value="GPCRRHODOPSN"/>
</dbReference>
<reference evidence="18" key="3">
    <citation type="submission" date="2025-08" db="UniProtKB">
        <authorList>
            <consortium name="Ensembl"/>
        </authorList>
    </citation>
    <scope>IDENTIFICATION</scope>
</reference>
<keyword evidence="14" id="KW-0807">Transducer</keyword>
<dbReference type="SUPFAM" id="SSF81321">
    <property type="entry name" value="Family A G protein-coupled receptor-like"/>
    <property type="match status" value="1"/>
</dbReference>
<dbReference type="InterPro" id="IPR017452">
    <property type="entry name" value="GPCR_Rhodpsn_7TM"/>
</dbReference>
<keyword evidence="10 16" id="KW-0472">Membrane</keyword>
<evidence type="ECO:0000256" key="11">
    <source>
        <dbReference type="ARBA" id="ARBA00023157"/>
    </source>
</evidence>
<sequence>MGNCFTTQPSSLQLNMSDFKELLLLNYTDYQDYDAAAAAPCHSSYCSLLGSSIPSFLAVICALGLLSNLALVVALVTCQNLWSGPPGRTFLFQLTLGTSLFTATLPFFSAGSSHGWVFGDGFCKVAFLVWYGSLFAEGLLVAASTCSAWLAKRVARQHFWGMTVALWVASVLLAVPAAFMSRTEEHPQKMCLWKDNSEQQWWSLAHVTTCLAVFILLPIAMGVAKAMLTWHRRGWQLRVGVTWLFFLLWVPYGIALLLDSLQRRQLLSTSCLFWESLDFFLGLSEGLGILHCCLGPLLLLGVGLYHRRTDAGPGPLGMPGLGLASPQCSKPMSQAPQKA</sequence>
<keyword evidence="6 16" id="KW-0812">Transmembrane</keyword>